<dbReference type="Proteomes" id="UP000474640">
    <property type="component" value="Unassembled WGS sequence"/>
</dbReference>
<feature type="region of interest" description="Disordered" evidence="1">
    <location>
        <begin position="441"/>
        <end position="474"/>
    </location>
</feature>
<dbReference type="EMBL" id="JAABOJ010000003">
    <property type="protein sequence ID" value="KAF3288692.1"/>
    <property type="molecule type" value="Genomic_DNA"/>
</dbReference>
<dbReference type="InterPro" id="IPR011009">
    <property type="entry name" value="Kinase-like_dom_sf"/>
</dbReference>
<dbReference type="AlphaFoldDB" id="A0A7C8VFL9"/>
<comment type="caution">
    <text evidence="3">The sequence shown here is derived from an EMBL/GenBank/DDBJ whole genome shotgun (WGS) entry which is preliminary data.</text>
</comment>
<keyword evidence="3" id="KW-0418">Kinase</keyword>
<reference evidence="3 4" key="1">
    <citation type="submission" date="2020-01" db="EMBL/GenBank/DDBJ databases">
        <authorList>
            <person name="Palmer J.M."/>
        </authorList>
    </citation>
    <scope>NUCLEOTIDE SEQUENCE [LARGE SCALE GENOMIC DNA]</scope>
    <source>
        <strain evidence="3 4">TWF970</strain>
    </source>
</reference>
<keyword evidence="3" id="KW-0808">Transferase</keyword>
<dbReference type="SMART" id="SM00220">
    <property type="entry name" value="S_TKc"/>
    <property type="match status" value="1"/>
</dbReference>
<evidence type="ECO:0000313" key="4">
    <source>
        <dbReference type="Proteomes" id="UP000474640"/>
    </source>
</evidence>
<name>A0A7C8VFL9_ORBOL</name>
<dbReference type="InterPro" id="IPR000719">
    <property type="entry name" value="Prot_kinase_dom"/>
</dbReference>
<gene>
    <name evidence="3" type="primary">CDKL4</name>
    <name evidence="3" type="ORF">TWF970_005749</name>
</gene>
<dbReference type="PANTHER" id="PTHR44305:SF2">
    <property type="entry name" value="SI:DKEY-192D15.2"/>
    <property type="match status" value="1"/>
</dbReference>
<accession>A0A7C8VFL9</accession>
<dbReference type="Gene3D" id="3.30.200.20">
    <property type="entry name" value="Phosphorylase Kinase, domain 1"/>
    <property type="match status" value="1"/>
</dbReference>
<proteinExistence type="predicted"/>
<feature type="domain" description="Protein kinase" evidence="2">
    <location>
        <begin position="247"/>
        <end position="594"/>
    </location>
</feature>
<dbReference type="PROSITE" id="PS50011">
    <property type="entry name" value="PROTEIN_KINASE_DOM"/>
    <property type="match status" value="1"/>
</dbReference>
<dbReference type="InterPro" id="IPR053083">
    <property type="entry name" value="TF_kinase-domain_protein"/>
</dbReference>
<dbReference type="CDD" id="cd00180">
    <property type="entry name" value="PKc"/>
    <property type="match status" value="1"/>
</dbReference>
<feature type="region of interest" description="Disordered" evidence="1">
    <location>
        <begin position="828"/>
        <end position="869"/>
    </location>
</feature>
<dbReference type="Pfam" id="PF00069">
    <property type="entry name" value="Pkinase"/>
    <property type="match status" value="1"/>
</dbReference>
<dbReference type="SUPFAM" id="SSF56112">
    <property type="entry name" value="Protein kinase-like (PK-like)"/>
    <property type="match status" value="1"/>
</dbReference>
<dbReference type="GO" id="GO:0005524">
    <property type="term" value="F:ATP binding"/>
    <property type="evidence" value="ECO:0007669"/>
    <property type="project" value="InterPro"/>
</dbReference>
<evidence type="ECO:0000313" key="3">
    <source>
        <dbReference type="EMBL" id="KAF3288692.1"/>
    </source>
</evidence>
<feature type="compositionally biased region" description="Polar residues" evidence="1">
    <location>
        <begin position="847"/>
        <end position="869"/>
    </location>
</feature>
<dbReference type="PANTHER" id="PTHR44305">
    <property type="entry name" value="SI:DKEY-192D15.2-RELATED"/>
    <property type="match status" value="1"/>
</dbReference>
<protein>
    <submittedName>
        <fullName evidence="3">Cyclin-dependent kinase-like 4</fullName>
    </submittedName>
</protein>
<dbReference type="OrthoDB" id="248923at2759"/>
<organism evidence="3 4">
    <name type="scientific">Orbilia oligospora</name>
    <name type="common">Nematode-trapping fungus</name>
    <name type="synonym">Arthrobotrys oligospora</name>
    <dbReference type="NCBI Taxonomy" id="2813651"/>
    <lineage>
        <taxon>Eukaryota</taxon>
        <taxon>Fungi</taxon>
        <taxon>Dikarya</taxon>
        <taxon>Ascomycota</taxon>
        <taxon>Pezizomycotina</taxon>
        <taxon>Orbiliomycetes</taxon>
        <taxon>Orbiliales</taxon>
        <taxon>Orbiliaceae</taxon>
        <taxon>Orbilia</taxon>
    </lineage>
</organism>
<evidence type="ECO:0000259" key="2">
    <source>
        <dbReference type="PROSITE" id="PS50011"/>
    </source>
</evidence>
<sequence>MDSPGYRVAGLAQNCKYRDVSYFLGKKRVVRKDERWSIYYFPKDVVDSTLIVRATDHIDAPSEPASATSSTTSATPRKASEAAAIQTRTDTISIAEVLRCVPECKQCQSFPIPYPRANILANEIIKEGTTRSVRLLALLCWLGTPYLFEPLYRRGVRDRDLIPNRTSNLITQLKILIDENKNLDYFPAMGVPGQSYGAVKPESQKMEEFEAFKKTYDEAVRHFTLRSFPSEWNLQEICEPGQEILPIMDKQFVGAGSFGQVFSFSVHPSYDKTLSSAQNQSLQKPKKYAMKQIPKRSRTERILEDPESIATELAQDLNNSSIVKYYCAHEDSENLYLTFDFIPYTLNSIFDGCPTLPPALNLPNLHPGSSQSEGGVLDTTLWRGMEGVISALNDLQNKDRKKICIHQDIKPTNILANEQGKLFICDFGLASFSSRVENPHHYTSGKVPTNHAEDGTYAPPKLKNSKQMSRTPDMQLAKGDPAYDIWSLGCCMNELVVFLAGFDTPDGVKVGSDGVKAFREARFKNTNHQFWNLSKSQEPQLCPAVEGVLKDISNRHSQDLYLTGMISIIRGMLKVNPAERLLSSEVLQRINQLRDEVSKNGNNRVGTIGGDSKRIWLENRRAQTNAEIKPIFPSTRNSSKLTIYNIARMDDFTVSDAIPGYELRNSVPPCPNLDQPELRTVRNPSLPRGEQILLLWLWGPFEFTYQRKKLLRWVEDHISSYRKEERVYPLHLYKKHFNNVFSFKEIQPTFRFHIEDHADFNRLFYQKMIGVQLCKDDYGSLSQLKFTTVQIYQGSSKTKPLDNTMPGSVSSDLAACVQIWVPISHRDSSPPVQISTTDNEPSGLISPVTQEVPSRSPPTSEEPAANSQEDLPLEGASKFWLVIFRPDSRDYLTIPCEKFQLKVKKSEKECSVTLKRNRKSNRGGFIFCYQFVAGPEDHGVPSIPTSLDVLINEERKKLESSAETFIKAKSIVINFEAPTSNTAIPDDCTRFTDALKSALGSFSD</sequence>
<evidence type="ECO:0000256" key="1">
    <source>
        <dbReference type="SAM" id="MobiDB-lite"/>
    </source>
</evidence>
<dbReference type="Gene3D" id="1.10.510.10">
    <property type="entry name" value="Transferase(Phosphotransferase) domain 1"/>
    <property type="match status" value="1"/>
</dbReference>
<feature type="compositionally biased region" description="Polar residues" evidence="1">
    <location>
        <begin position="830"/>
        <end position="840"/>
    </location>
</feature>
<dbReference type="GO" id="GO:0004672">
    <property type="term" value="F:protein kinase activity"/>
    <property type="evidence" value="ECO:0007669"/>
    <property type="project" value="InterPro"/>
</dbReference>